<proteinExistence type="predicted"/>
<feature type="compositionally biased region" description="Low complexity" evidence="1">
    <location>
        <begin position="32"/>
        <end position="42"/>
    </location>
</feature>
<dbReference type="SUPFAM" id="SSF160214">
    <property type="entry name" value="FlaG-like"/>
    <property type="match status" value="1"/>
</dbReference>
<evidence type="ECO:0000313" key="3">
    <source>
        <dbReference type="Proteomes" id="UP001501479"/>
    </source>
</evidence>
<keyword evidence="3" id="KW-1185">Reference proteome</keyword>
<accession>A0ABP7E7G7</accession>
<dbReference type="PANTHER" id="PTHR37166">
    <property type="entry name" value="PROTEIN FLAG"/>
    <property type="match status" value="1"/>
</dbReference>
<protein>
    <recommendedName>
        <fullName evidence="4">Flagellar biosynthesis protein FlaG</fullName>
    </recommendedName>
</protein>
<dbReference type="InterPro" id="IPR005186">
    <property type="entry name" value="FlaG"/>
</dbReference>
<evidence type="ECO:0000256" key="1">
    <source>
        <dbReference type="SAM" id="MobiDB-lite"/>
    </source>
</evidence>
<dbReference type="Gene3D" id="3.30.160.170">
    <property type="entry name" value="FlaG-like"/>
    <property type="match status" value="1"/>
</dbReference>
<dbReference type="RefSeq" id="WP_344965025.1">
    <property type="nucleotide sequence ID" value="NZ_BAABDS010000036.1"/>
</dbReference>
<evidence type="ECO:0008006" key="4">
    <source>
        <dbReference type="Google" id="ProtNLM"/>
    </source>
</evidence>
<organism evidence="2 3">
    <name type="scientific">Oceanisphaera sediminis</name>
    <dbReference type="NCBI Taxonomy" id="981381"/>
    <lineage>
        <taxon>Bacteria</taxon>
        <taxon>Pseudomonadati</taxon>
        <taxon>Pseudomonadota</taxon>
        <taxon>Gammaproteobacteria</taxon>
        <taxon>Aeromonadales</taxon>
        <taxon>Aeromonadaceae</taxon>
        <taxon>Oceanisphaera</taxon>
    </lineage>
</organism>
<feature type="region of interest" description="Disordered" evidence="1">
    <location>
        <begin position="1"/>
        <end position="53"/>
    </location>
</feature>
<name>A0ABP7E7G7_9GAMM</name>
<dbReference type="EMBL" id="BAABDS010000036">
    <property type="protein sequence ID" value="GAA3715366.1"/>
    <property type="molecule type" value="Genomic_DNA"/>
</dbReference>
<reference evidence="3" key="1">
    <citation type="journal article" date="2019" name="Int. J. Syst. Evol. Microbiol.">
        <title>The Global Catalogue of Microorganisms (GCM) 10K type strain sequencing project: providing services to taxonomists for standard genome sequencing and annotation.</title>
        <authorList>
            <consortium name="The Broad Institute Genomics Platform"/>
            <consortium name="The Broad Institute Genome Sequencing Center for Infectious Disease"/>
            <person name="Wu L."/>
            <person name="Ma J."/>
        </authorList>
    </citation>
    <scope>NUCLEOTIDE SEQUENCE [LARGE SCALE GENOMIC DNA]</scope>
    <source>
        <strain evidence="3">JCM 17329</strain>
    </source>
</reference>
<dbReference type="Proteomes" id="UP001501479">
    <property type="component" value="Unassembled WGS sequence"/>
</dbReference>
<dbReference type="PANTHER" id="PTHR37166:SF1">
    <property type="entry name" value="PROTEIN FLAG"/>
    <property type="match status" value="1"/>
</dbReference>
<dbReference type="Pfam" id="PF03646">
    <property type="entry name" value="FlaG"/>
    <property type="match status" value="1"/>
</dbReference>
<evidence type="ECO:0000313" key="2">
    <source>
        <dbReference type="EMBL" id="GAA3715366.1"/>
    </source>
</evidence>
<comment type="caution">
    <text evidence="2">The sequence shown here is derived from an EMBL/GenBank/DDBJ whole genome shotgun (WGS) entry which is preliminary data.</text>
</comment>
<gene>
    <name evidence="2" type="ORF">GCM10022421_23650</name>
</gene>
<sequence>MDTLPVTQKIPVLTSDAGQKPQATTQPAGSEATQTTQAVQAADKPVASELSTEQLEEMAGQMESFIGSFNRGLKFRVDEESGRNVVTVVDNHSGDIIRQIPSEELLDVITRLAEASGGLIDTKA</sequence>
<dbReference type="InterPro" id="IPR035924">
    <property type="entry name" value="FlaG-like_sf"/>
</dbReference>